<dbReference type="PROSITE" id="PS51257">
    <property type="entry name" value="PROKAR_LIPOPROTEIN"/>
    <property type="match status" value="1"/>
</dbReference>
<protein>
    <submittedName>
        <fullName evidence="2">Uncharacterized protein</fullName>
    </submittedName>
</protein>
<feature type="chain" id="PRO_5045675461" evidence="1">
    <location>
        <begin position="31"/>
        <end position="78"/>
    </location>
</feature>
<keyword evidence="1" id="KW-0732">Signal</keyword>
<sequence>MGVLTGKPRYCKGILLANLALLSLAGCRKANGSDHNHVIDRPQPVAVDIHMAVVKFVDGYFQPFYYKNGEMQRLTANE</sequence>
<organism evidence="2 3">
    <name type="scientific">Sphingobacterium arenae</name>
    <dbReference type="NCBI Taxonomy" id="1280598"/>
    <lineage>
        <taxon>Bacteria</taxon>
        <taxon>Pseudomonadati</taxon>
        <taxon>Bacteroidota</taxon>
        <taxon>Sphingobacteriia</taxon>
        <taxon>Sphingobacteriales</taxon>
        <taxon>Sphingobacteriaceae</taxon>
        <taxon>Sphingobacterium</taxon>
    </lineage>
</organism>
<accession>A0ABR7Y9C1</accession>
<proteinExistence type="predicted"/>
<evidence type="ECO:0000313" key="2">
    <source>
        <dbReference type="EMBL" id="MBD1427910.1"/>
    </source>
</evidence>
<evidence type="ECO:0000313" key="3">
    <source>
        <dbReference type="Proteomes" id="UP000606494"/>
    </source>
</evidence>
<reference evidence="2 3" key="1">
    <citation type="submission" date="2020-08" db="EMBL/GenBank/DDBJ databases">
        <title>Sphingobacterium sp. DN00404 isolated from aquaculture water.</title>
        <authorList>
            <person name="Zhang M."/>
        </authorList>
    </citation>
    <scope>NUCLEOTIDE SEQUENCE [LARGE SCALE GENOMIC DNA]</scope>
    <source>
        <strain evidence="2 3">KCTC 32294</strain>
    </source>
</reference>
<dbReference type="Proteomes" id="UP000606494">
    <property type="component" value="Unassembled WGS sequence"/>
</dbReference>
<keyword evidence="3" id="KW-1185">Reference proteome</keyword>
<dbReference type="RefSeq" id="WP_190311054.1">
    <property type="nucleotide sequence ID" value="NZ_JACNYK010000010.1"/>
</dbReference>
<feature type="signal peptide" evidence="1">
    <location>
        <begin position="1"/>
        <end position="30"/>
    </location>
</feature>
<comment type="caution">
    <text evidence="2">The sequence shown here is derived from an EMBL/GenBank/DDBJ whole genome shotgun (WGS) entry which is preliminary data.</text>
</comment>
<gene>
    <name evidence="2" type="ORF">H8B17_20205</name>
</gene>
<evidence type="ECO:0000256" key="1">
    <source>
        <dbReference type="SAM" id="SignalP"/>
    </source>
</evidence>
<dbReference type="EMBL" id="JACNYK010000010">
    <property type="protein sequence ID" value="MBD1427910.1"/>
    <property type="molecule type" value="Genomic_DNA"/>
</dbReference>
<name>A0ABR7Y9C1_9SPHI</name>